<evidence type="ECO:0000313" key="2">
    <source>
        <dbReference type="EMBL" id="GEU91434.1"/>
    </source>
</evidence>
<feature type="region of interest" description="Disordered" evidence="1">
    <location>
        <begin position="279"/>
        <end position="370"/>
    </location>
</feature>
<accession>A0A6L2P3P6</accession>
<comment type="caution">
    <text evidence="2">The sequence shown here is derived from an EMBL/GenBank/DDBJ whole genome shotgun (WGS) entry which is preliminary data.</text>
</comment>
<dbReference type="SUPFAM" id="SSF55831">
    <property type="entry name" value="Thymidylate synthase/dCMP hydroxymethylase"/>
    <property type="match status" value="1"/>
</dbReference>
<protein>
    <submittedName>
        <fullName evidence="2">Uncharacterized protein</fullName>
    </submittedName>
</protein>
<evidence type="ECO:0000256" key="1">
    <source>
        <dbReference type="SAM" id="MobiDB-lite"/>
    </source>
</evidence>
<dbReference type="AlphaFoldDB" id="A0A6L2P3P6"/>
<dbReference type="Gene3D" id="3.40.50.720">
    <property type="entry name" value="NAD(P)-binding Rossmann-like Domain"/>
    <property type="match status" value="1"/>
</dbReference>
<feature type="compositionally biased region" description="Basic residues" evidence="1">
    <location>
        <begin position="280"/>
        <end position="289"/>
    </location>
</feature>
<reference evidence="2" key="1">
    <citation type="journal article" date="2019" name="Sci. Rep.">
        <title>Draft genome of Tanacetum cinerariifolium, the natural source of mosquito coil.</title>
        <authorList>
            <person name="Yamashiro T."/>
            <person name="Shiraishi A."/>
            <person name="Satake H."/>
            <person name="Nakayama K."/>
        </authorList>
    </citation>
    <scope>NUCLEOTIDE SEQUENCE</scope>
</reference>
<dbReference type="InterPro" id="IPR036926">
    <property type="entry name" value="Thymidate_synth/dCMP_Mease_sf"/>
</dbReference>
<name>A0A6L2P3P6_TANCI</name>
<organism evidence="2">
    <name type="scientific">Tanacetum cinerariifolium</name>
    <name type="common">Dalmatian daisy</name>
    <name type="synonym">Chrysanthemum cinerariifolium</name>
    <dbReference type="NCBI Taxonomy" id="118510"/>
    <lineage>
        <taxon>Eukaryota</taxon>
        <taxon>Viridiplantae</taxon>
        <taxon>Streptophyta</taxon>
        <taxon>Embryophyta</taxon>
        <taxon>Tracheophyta</taxon>
        <taxon>Spermatophyta</taxon>
        <taxon>Magnoliopsida</taxon>
        <taxon>eudicotyledons</taxon>
        <taxon>Gunneridae</taxon>
        <taxon>Pentapetalae</taxon>
        <taxon>asterids</taxon>
        <taxon>campanulids</taxon>
        <taxon>Asterales</taxon>
        <taxon>Asteraceae</taxon>
        <taxon>Asteroideae</taxon>
        <taxon>Anthemideae</taxon>
        <taxon>Anthemidinae</taxon>
        <taxon>Tanacetum</taxon>
    </lineage>
</organism>
<gene>
    <name evidence="2" type="ORF">Tci_063412</name>
</gene>
<proteinExistence type="predicted"/>
<sequence length="370" mass="42007">MVTDMLHMLVDCHHYLNQSELYELDGALIRNVDQEVMDMLPTSVKLVIRDVGDPAALRSVVEGCNKIIYCATARSSITFDLNRVDHQGVYNLSKGFTDYNNKLAQLGAGKSKLLLAKFKSAESLNGCKVRKGTYFQDEATAKYDGGMDAKFEFSESGDAVFLGYVFTRGYVDLSTKLSLSLGSTLDRVGILPLIFILLVHGVEHAFGAHEHSSMGIFEKVFWLGVVEELLWFISGSTSAKSWRRYAADGRLPCNENKPRVNHGSFPQLYILHVLTARPGKEKKKDKKKNKYEEEDENTDVKEKKKKDKKKNESEEENENVDVKEKKEDKKKKGSDEEDDNIDVKEKKKKDKKKKSDEEDENTDAKEKKKK</sequence>
<dbReference type="InterPro" id="IPR036291">
    <property type="entry name" value="NAD(P)-bd_dom_sf"/>
</dbReference>
<dbReference type="EMBL" id="BKCJ010010404">
    <property type="protein sequence ID" value="GEU91434.1"/>
    <property type="molecule type" value="Genomic_DNA"/>
</dbReference>
<dbReference type="SUPFAM" id="SSF51735">
    <property type="entry name" value="NAD(P)-binding Rossmann-fold domains"/>
    <property type="match status" value="1"/>
</dbReference>